<dbReference type="InterPro" id="IPR016900">
    <property type="entry name" value="Alg10"/>
</dbReference>
<feature type="transmembrane region" description="Helical" evidence="27">
    <location>
        <begin position="175"/>
        <end position="197"/>
    </location>
</feature>
<evidence type="ECO:0000313" key="29">
    <source>
        <dbReference type="EMBL" id="CAH0103822.1"/>
    </source>
</evidence>
<dbReference type="Pfam" id="PF04922">
    <property type="entry name" value="DIE2_ALG10"/>
    <property type="match status" value="1"/>
</dbReference>
<evidence type="ECO:0000256" key="24">
    <source>
        <dbReference type="ARBA" id="ARBA00068331"/>
    </source>
</evidence>
<feature type="transmembrane region" description="Helical" evidence="27">
    <location>
        <begin position="97"/>
        <end position="113"/>
    </location>
</feature>
<gene>
    <name evidence="29" type="ORF">DGAL_LOCUS6496</name>
</gene>
<comment type="function">
    <text evidence="22">Chromatin reader component of the NuA4 histone acetyltransferase (HAT) complex, a complex involved in transcriptional activation of select genes principally by acetylation of nucleosomal histones H4 and H2A. Specifically recognizes and binds acylated histone H3, with a preference for histone H3 diacetylated at 'Lys-18' and 'Lys-27' (H3K18ac and H3K27ac) or histone H3 diacetylated at 'Lys-14' and 'Lys-27' (H3K14ac and H3K27ac). Also able to recognize and bind crotonylated histone H3. May also recognize and bind histone H3 succinylated at 'Lys-122' (H3K122succ); additional evidences are however required to confirm this result in vivo. Plays a key role in histone variant H2AZ1/H2A.Z deposition into specific chromatin regions: recognizes and binds H3K14ac and H3K27ac on the promoters of actively transcribed genes and recruits NuA4-related complex to deposit H2AZ1/H2A.Z. H2AZ1/H2A.Z deposition is required for maintenance of embryonic stem cell.</text>
</comment>
<keyword evidence="8" id="KW-0328">Glycosyltransferase</keyword>
<dbReference type="GO" id="GO:0006325">
    <property type="term" value="P:chromatin organization"/>
    <property type="evidence" value="ECO:0007669"/>
    <property type="project" value="UniProtKB-KW"/>
</dbReference>
<evidence type="ECO:0000256" key="3">
    <source>
        <dbReference type="ARBA" id="ARBA00010600"/>
    </source>
</evidence>
<evidence type="ECO:0000256" key="12">
    <source>
        <dbReference type="ARBA" id="ARBA00022843"/>
    </source>
</evidence>
<feature type="domain" description="YEATS" evidence="28">
    <location>
        <begin position="401"/>
        <end position="544"/>
    </location>
</feature>
<dbReference type="GO" id="GO:0005789">
    <property type="term" value="C:endoplasmic reticulum membrane"/>
    <property type="evidence" value="ECO:0007669"/>
    <property type="project" value="UniProtKB-SubCell"/>
</dbReference>
<dbReference type="AlphaFoldDB" id="A0A8J2RLM4"/>
<organism evidence="29 30">
    <name type="scientific">Daphnia galeata</name>
    <dbReference type="NCBI Taxonomy" id="27404"/>
    <lineage>
        <taxon>Eukaryota</taxon>
        <taxon>Metazoa</taxon>
        <taxon>Ecdysozoa</taxon>
        <taxon>Arthropoda</taxon>
        <taxon>Crustacea</taxon>
        <taxon>Branchiopoda</taxon>
        <taxon>Diplostraca</taxon>
        <taxon>Cladocera</taxon>
        <taxon>Anomopoda</taxon>
        <taxon>Daphniidae</taxon>
        <taxon>Daphnia</taxon>
    </lineage>
</organism>
<evidence type="ECO:0000256" key="15">
    <source>
        <dbReference type="ARBA" id="ARBA00023015"/>
    </source>
</evidence>
<dbReference type="GO" id="GO:0005654">
    <property type="term" value="C:nucleoplasm"/>
    <property type="evidence" value="ECO:0007669"/>
    <property type="project" value="UniProtKB-ARBA"/>
</dbReference>
<name>A0A8J2RLM4_9CRUS</name>
<dbReference type="PANTHER" id="PTHR12989">
    <property type="entry name" value="ALPHA-1,2-GLUCOSYLTRANSFERASE ALG10"/>
    <property type="match status" value="1"/>
</dbReference>
<feature type="transmembrane region" description="Helical" evidence="27">
    <location>
        <begin position="364"/>
        <end position="383"/>
    </location>
</feature>
<evidence type="ECO:0000256" key="19">
    <source>
        <dbReference type="ARBA" id="ARBA00023242"/>
    </source>
</evidence>
<keyword evidence="15" id="KW-0805">Transcription regulation</keyword>
<dbReference type="CDD" id="cd16909">
    <property type="entry name" value="YEATS_GAS41_like"/>
    <property type="match status" value="1"/>
</dbReference>
<reference evidence="29" key="1">
    <citation type="submission" date="2021-11" db="EMBL/GenBank/DDBJ databases">
        <authorList>
            <person name="Schell T."/>
        </authorList>
    </citation>
    <scope>NUCLEOTIDE SEQUENCE</scope>
    <source>
        <strain evidence="29">M5</strain>
    </source>
</reference>
<dbReference type="OrthoDB" id="16041at2759"/>
<keyword evidence="6" id="KW-1017">Isopeptide bond</keyword>
<accession>A0A8J2RLM4</accession>
<evidence type="ECO:0000256" key="26">
    <source>
        <dbReference type="SAM" id="Coils"/>
    </source>
</evidence>
<keyword evidence="18" id="KW-0804">Transcription</keyword>
<dbReference type="InterPro" id="IPR038704">
    <property type="entry name" value="YEAST_sf"/>
</dbReference>
<dbReference type="GO" id="GO:0106073">
    <property type="term" value="F:dolichyl pyrophosphate Glc2Man9GlcNAc2 alpha-1,2-glucosyltransferase activity"/>
    <property type="evidence" value="ECO:0007669"/>
    <property type="project" value="UniProtKB-EC"/>
</dbReference>
<evidence type="ECO:0000313" key="30">
    <source>
        <dbReference type="Proteomes" id="UP000789390"/>
    </source>
</evidence>
<feature type="transmembrane region" description="Helical" evidence="27">
    <location>
        <begin position="64"/>
        <end position="85"/>
    </location>
</feature>
<dbReference type="GO" id="GO:0006488">
    <property type="term" value="P:dolichol-linked oligosaccharide biosynthetic process"/>
    <property type="evidence" value="ECO:0007669"/>
    <property type="project" value="InterPro"/>
</dbReference>
<evidence type="ECO:0000256" key="6">
    <source>
        <dbReference type="ARBA" id="ARBA00022499"/>
    </source>
</evidence>
<evidence type="ECO:0000256" key="25">
    <source>
        <dbReference type="PROSITE-ProRule" id="PRU00376"/>
    </source>
</evidence>
<evidence type="ECO:0000256" key="7">
    <source>
        <dbReference type="ARBA" id="ARBA00022604"/>
    </source>
</evidence>
<keyword evidence="30" id="KW-1185">Reference proteome</keyword>
<comment type="pathway">
    <text evidence="2">Protein modification; protein glycosylation.</text>
</comment>
<comment type="catalytic activity">
    <reaction evidence="21">
        <text>an alpha-D-Glc-(1-&gt;3)-alpha-D-Glc-(1-&gt;3)-alpha-D-Man-(1-&gt;2)-alpha-D-Man-(1-&gt;2)-alpha-D-Man-(1-&gt;3)-[alpha-D-Man-(1-&gt;2)-alpha-D-Man-(1-&gt;3)-[alpha-D-Man-(1-&gt;2)-alpha-D-Man-(1-&gt;6)]-alpha-D-Man-(1-&gt;6)]-beta-D-Man-(1-&gt;4)-beta-D-GlcNAc-(1-&gt;4)-alpha-D-GlcNAc-diphospho-di-trans,poly-cis-dolichol + a di-trans,poly-cis-dolichyl beta-D-glucosyl phosphate = a alpha-D-Glc-(1-&gt;2)-alpha-D-Glc-(1-&gt;3)-alpha-D-Glc-(1-&gt;3)-alpha-D-Man-(1-&gt;2)-alpha-D-Man-(1-&gt;2)-alpha-D-Man-(1-&gt;3)-[alpha-D-Man-(1-&gt;2)-alpha-D-Man-(1-&gt;3)-[alpha-D-Man-(1-&gt;2)-alpha-D-Man-(1-&gt;6)]-alpha-D-Man-(1-&gt;6)]-beta-D-Man-(1-&gt;4)-beta-D-GlcNAc-(1-&gt;4)-alpha-D-GlcNAc-diphospho-di-trans,poly-cis-dolichol + a di-trans,poly-cis-dolichyl phosphate + H(+)</text>
        <dbReference type="Rhea" id="RHEA:29543"/>
        <dbReference type="Rhea" id="RHEA-COMP:19498"/>
        <dbReference type="Rhea" id="RHEA-COMP:19502"/>
        <dbReference type="Rhea" id="RHEA-COMP:19512"/>
        <dbReference type="Rhea" id="RHEA-COMP:19522"/>
        <dbReference type="ChEBI" id="CHEBI:15378"/>
        <dbReference type="ChEBI" id="CHEBI:57525"/>
        <dbReference type="ChEBI" id="CHEBI:57683"/>
        <dbReference type="ChEBI" id="CHEBI:132522"/>
        <dbReference type="ChEBI" id="CHEBI:132523"/>
        <dbReference type="EC" id="2.4.1.256"/>
    </reaction>
    <physiologicalReaction direction="left-to-right" evidence="21">
        <dbReference type="Rhea" id="RHEA:29544"/>
    </physiologicalReaction>
</comment>
<dbReference type="InterPro" id="IPR055129">
    <property type="entry name" value="YEATS_dom"/>
</dbReference>
<evidence type="ECO:0000256" key="18">
    <source>
        <dbReference type="ARBA" id="ARBA00023163"/>
    </source>
</evidence>
<evidence type="ECO:0000256" key="22">
    <source>
        <dbReference type="ARBA" id="ARBA00057736"/>
    </source>
</evidence>
<keyword evidence="17 27" id="KW-0472">Membrane</keyword>
<comment type="subcellular location">
    <subcellularLocation>
        <location evidence="1">Endoplasmic reticulum membrane</location>
        <topology evidence="1">Multi-pass membrane protein</topology>
    </subcellularLocation>
    <subcellularLocation>
        <location evidence="25">Nucleus</location>
    </subcellularLocation>
</comment>
<comment type="caution">
    <text evidence="29">The sequence shown here is derived from an EMBL/GenBank/DDBJ whole genome shotgun (WGS) entry which is preliminary data.</text>
</comment>
<evidence type="ECO:0000256" key="20">
    <source>
        <dbReference type="ARBA" id="ARBA00044727"/>
    </source>
</evidence>
<evidence type="ECO:0000256" key="5">
    <source>
        <dbReference type="ARBA" id="ARBA00018512"/>
    </source>
</evidence>
<evidence type="ECO:0000256" key="21">
    <source>
        <dbReference type="ARBA" id="ARBA00048064"/>
    </source>
</evidence>
<sequence>MNVRINSVVLSVLVCVSAVYVATLLMVSSQINKIQPVPYLDEIYHVPQAQEYCRGNFSYWDNRITTLPGLYLISVAVITPLSSWLGENVCETHHLRLTNVVLSLSCFVLFFFVNKKIHQDSKNSSPWKVIVSALNVAFFPPLYFFSFLYYTDVAAAFLVFLMYGLHMYGKNTSAAVAGIAAVLVRQTSIVWVILVAVGRFDLGLQKLLLTAKDRRSHTLSSWHQVQVILKKFFSLASASKQIQLIGQLIFQLLPYIIVGLIFGAFVVINNGLVVGDHDAHQATVHIPQLFYLFALVTLFAAPHWISLLLPFCKTCLRKWFVISVAIGLVGLIVRYNTLVHPYLLADNRHYTFYIWKRVFEYQSWGRYAIIPLYLFGAFATYHTMSTSKSFIFALAFIICCFVALGIILKPVVYGNVAKYFGKKREEDGHTHQWTVYVRPYENEDMSTYVKKINFKLHDSYANQNRVLTKPPYEVTETGWGEFEIVIKIYFQDPNERPVTFYHILKLFQNSPEIVVGKKPVVSEFYEEIVFQEPTAMMHQLLTNIPQLTTSPVKHDADFEEKKVSTLDSIIKAKAKVKNELSELKDRLQLAKETIQKFRDEVQNLQLGNPATTQT</sequence>
<keyword evidence="11" id="KW-0256">Endoplasmic reticulum</keyword>
<evidence type="ECO:0000256" key="17">
    <source>
        <dbReference type="ARBA" id="ARBA00023136"/>
    </source>
</evidence>
<evidence type="ECO:0000256" key="27">
    <source>
        <dbReference type="SAM" id="Phobius"/>
    </source>
</evidence>
<feature type="transmembrane region" description="Helical" evidence="27">
    <location>
        <begin position="319"/>
        <end position="344"/>
    </location>
</feature>
<dbReference type="Pfam" id="PF03366">
    <property type="entry name" value="YEATS"/>
    <property type="match status" value="1"/>
</dbReference>
<comment type="subunit">
    <text evidence="23">Component of numerous complexes with chromatin remodeling and histone acetyltransferase activity. Component of the NuA4 histone acetyltransferase complex which contains the catalytic subunit KAT5/TIP60 and the subunits EP400, TRRAP/PAF400, BRD8/SMAP, EPC1, DMAP1/DNMAP1, RUVBL1/TIP49, RUVBL2, ING3, actin, ACTL6A/BAF53A, MORF4L1/MRG15, MORF4L2/MRGX, MRGBP, YEATS4/GAS41, VPS72/YL1 and MEAF6. The NuA4 complex interacts with MYC and the adenovirus E1A protein. Component of a NuA4-related complex which contains EP400, TRRAP/PAF400, SRCAP, BRD8/SMAP, EPC1, DMAP1/DNMAP1, RUVBL1/TIP49, RUVBL2, actin, ACTL6A/BAF53A, VPS72 and YEATS4/GAS41. Interacts with MLLT10/AF10. Also interacts with the SWI/SNF component SMARCB1/BAF47, TACC1 and TACC2, and the nuclear matrix protein NUMA1.</text>
</comment>
<evidence type="ECO:0000256" key="8">
    <source>
        <dbReference type="ARBA" id="ARBA00022676"/>
    </source>
</evidence>
<evidence type="ECO:0000256" key="4">
    <source>
        <dbReference type="ARBA" id="ARBA00011967"/>
    </source>
</evidence>
<keyword evidence="10 27" id="KW-0812">Transmembrane</keyword>
<evidence type="ECO:0000256" key="9">
    <source>
        <dbReference type="ARBA" id="ARBA00022679"/>
    </source>
</evidence>
<dbReference type="PANTHER" id="PTHR12989:SF10">
    <property type="entry name" value="DOL-P-GLC:GLC(2)MAN(9)GLCNAC(2)-PP-DOL ALPHA-1,2-GLUCOSYLTRANSFERASE-RELATED"/>
    <property type="match status" value="1"/>
</dbReference>
<proteinExistence type="inferred from homology"/>
<evidence type="ECO:0000256" key="13">
    <source>
        <dbReference type="ARBA" id="ARBA00022853"/>
    </source>
</evidence>
<keyword evidence="12" id="KW-0832">Ubl conjugation</keyword>
<keyword evidence="9" id="KW-0808">Transferase</keyword>
<feature type="transmembrane region" description="Helical" evidence="27">
    <location>
        <begin position="288"/>
        <end position="312"/>
    </location>
</feature>
<feature type="transmembrane region" description="Helical" evidence="27">
    <location>
        <begin position="134"/>
        <end position="163"/>
    </location>
</feature>
<keyword evidence="14 27" id="KW-1133">Transmembrane helix</keyword>
<comment type="function">
    <text evidence="20">Dol-P-Glc:Glc(2)Man(9)GlcNAc(2)-PP-Dol alpha-1,2-glucosyltransferase that operates in the biosynthetic pathway of dolichol-linked oligosaccharides, the glycan precursors employed in protein asparagine (N)-glycosylation. The assembly of dolichol-linked oligosaccharides begins on the cytosolic side of the endoplasmic reticulum membrane and finishes in its lumen. The sequential addition of sugars to dolichol pyrophosphate produces dolichol-linked oligosaccharides containing fourteen sugars, including two GlcNAcs, nine mannoses and three glucoses. Once assembled, the oligosaccharide is transferred from the lipid to nascent proteins by oligosaccharyltransferases. In the lumen of the endoplasmic reticulum, adds the third and last glucose residue from dolichyl phosphate glucose (Dol-P-Glc) onto the lipid-linked oligosaccharide intermediate Glc(2)Man(9)GlcNAc(2)-PP-Dol to produce Glc(3)Man(9)GlcNAc(2)-PP-Dol.</text>
</comment>
<evidence type="ECO:0000259" key="28">
    <source>
        <dbReference type="PROSITE" id="PS51037"/>
    </source>
</evidence>
<dbReference type="PROSITE" id="PS51037">
    <property type="entry name" value="YEATS"/>
    <property type="match status" value="1"/>
</dbReference>
<keyword evidence="13" id="KW-0156">Chromatin regulator</keyword>
<feature type="transmembrane region" description="Helical" evidence="27">
    <location>
        <begin position="390"/>
        <end position="408"/>
    </location>
</feature>
<evidence type="ECO:0000256" key="23">
    <source>
        <dbReference type="ARBA" id="ARBA00064752"/>
    </source>
</evidence>
<comment type="similarity">
    <text evidence="3">Belongs to the ALG10 glucosyltransferase family.</text>
</comment>
<dbReference type="EMBL" id="CAKKLH010000115">
    <property type="protein sequence ID" value="CAH0103822.1"/>
    <property type="molecule type" value="Genomic_DNA"/>
</dbReference>
<protein>
    <recommendedName>
        <fullName evidence="5">Dol-P-Glc:Glc(2)Man(9)GlcNAc(2)-PP-Dol alpha-1,2-glucosyltransferase</fullName>
        <ecNumber evidence="4">2.4.1.256</ecNumber>
    </recommendedName>
    <alternativeName>
        <fullName evidence="24">YEATS domain-containing protein 4</fullName>
    </alternativeName>
</protein>
<evidence type="ECO:0000256" key="14">
    <source>
        <dbReference type="ARBA" id="ARBA00022989"/>
    </source>
</evidence>
<evidence type="ECO:0000256" key="2">
    <source>
        <dbReference type="ARBA" id="ARBA00004922"/>
    </source>
</evidence>
<dbReference type="FunFam" id="2.60.40.1970:FF:000002">
    <property type="entry name" value="YEATS domain-containing protein 4"/>
    <property type="match status" value="1"/>
</dbReference>
<evidence type="ECO:0000256" key="10">
    <source>
        <dbReference type="ARBA" id="ARBA00022692"/>
    </source>
</evidence>
<keyword evidence="7" id="KW-0341">Growth regulation</keyword>
<keyword evidence="19 25" id="KW-0539">Nucleus</keyword>
<evidence type="ECO:0000256" key="1">
    <source>
        <dbReference type="ARBA" id="ARBA00004477"/>
    </source>
</evidence>
<keyword evidence="16 26" id="KW-0175">Coiled coil</keyword>
<feature type="transmembrane region" description="Helical" evidence="27">
    <location>
        <begin position="6"/>
        <end position="27"/>
    </location>
</feature>
<dbReference type="Proteomes" id="UP000789390">
    <property type="component" value="Unassembled WGS sequence"/>
</dbReference>
<evidence type="ECO:0000256" key="16">
    <source>
        <dbReference type="ARBA" id="ARBA00023054"/>
    </source>
</evidence>
<feature type="transmembrane region" description="Helical" evidence="27">
    <location>
        <begin position="248"/>
        <end position="268"/>
    </location>
</feature>
<evidence type="ECO:0000256" key="11">
    <source>
        <dbReference type="ARBA" id="ARBA00022824"/>
    </source>
</evidence>
<dbReference type="Gene3D" id="2.60.40.1970">
    <property type="entry name" value="YEATS domain"/>
    <property type="match status" value="1"/>
</dbReference>
<feature type="coiled-coil region" evidence="26">
    <location>
        <begin position="566"/>
        <end position="607"/>
    </location>
</feature>
<dbReference type="EC" id="2.4.1.256" evidence="4"/>